<dbReference type="InterPro" id="IPR002110">
    <property type="entry name" value="Ankyrin_rpt"/>
</dbReference>
<sequence>MSKNFNKELMHSCNFQASIAGEDHMIKKTISSILLTTVLITLFGACASSQVKAARRGDLESLQEFLDDGGNINESEKDGITLLMYAAQNGQNEAISFLLNRGATISLRDSRGYTAFLYAVTSRYESSAELLLSRGAAVNHLLSTGDSALILASGSENLSMVKMLLARGADLNQSNNSGWSALTIALSKDAQRASNLSELTRHLISKNAKLSIHSDVVSKIAFSAAASGNVDVINYLLDLGFDREVKDSAGWSLLMKSLYQSAAGGEGPNPVALLLMEYGALPEGGSTQGAEIAFTAAENGAPEILEILMAYGLSPIIRDDQSNTLLMAGIKHPDVVKLMLDKNISVNEKNQQSMTALLLASQLNQKDSLTLLILAGADLNQSDATGRNALFYTARLKDVEMSRKLLVAGISVYAVDKNGNTALHAASEAGVPDTVRLLLTAGIYVDSSNAQGETPLMASARNPQYADEIRQILITAGAKVPVEEVAPVVKPVHIEKTPVQETPVATPIAVPVVDPTESQETSTELSIRYGWPSINPSAVQGWNNSDKLAGYALLKIGSAGSSGWFYQNQIQIPMKGVNADSFKQNLSSVVAPGGDCRALLTLPTKKGNALVAEIMAVPDQNGRVVLYFDSFSYEK</sequence>
<dbReference type="KEGG" id="ock:EXM22_02750"/>
<feature type="repeat" description="ANK" evidence="3">
    <location>
        <begin position="418"/>
        <end position="450"/>
    </location>
</feature>
<accession>A0A5C1QII7</accession>
<dbReference type="SUPFAM" id="SSF48403">
    <property type="entry name" value="Ankyrin repeat"/>
    <property type="match status" value="2"/>
</dbReference>
<feature type="repeat" description="ANK" evidence="3">
    <location>
        <begin position="144"/>
        <end position="176"/>
    </location>
</feature>
<organism evidence="4 5">
    <name type="scientific">Oceanispirochaeta crateris</name>
    <dbReference type="NCBI Taxonomy" id="2518645"/>
    <lineage>
        <taxon>Bacteria</taxon>
        <taxon>Pseudomonadati</taxon>
        <taxon>Spirochaetota</taxon>
        <taxon>Spirochaetia</taxon>
        <taxon>Spirochaetales</taxon>
        <taxon>Spirochaetaceae</taxon>
        <taxon>Oceanispirochaeta</taxon>
    </lineage>
</organism>
<evidence type="ECO:0000313" key="5">
    <source>
        <dbReference type="Proteomes" id="UP000324209"/>
    </source>
</evidence>
<proteinExistence type="predicted"/>
<dbReference type="Gene3D" id="1.25.40.20">
    <property type="entry name" value="Ankyrin repeat-containing domain"/>
    <property type="match status" value="2"/>
</dbReference>
<dbReference type="InterPro" id="IPR036770">
    <property type="entry name" value="Ankyrin_rpt-contain_sf"/>
</dbReference>
<dbReference type="EMBL" id="CP036150">
    <property type="protein sequence ID" value="QEN06959.1"/>
    <property type="molecule type" value="Genomic_DNA"/>
</dbReference>
<evidence type="ECO:0000313" key="4">
    <source>
        <dbReference type="EMBL" id="QEN06959.1"/>
    </source>
</evidence>
<dbReference type="PROSITE" id="PS50088">
    <property type="entry name" value="ANK_REPEAT"/>
    <property type="match status" value="4"/>
</dbReference>
<dbReference type="Pfam" id="PF13637">
    <property type="entry name" value="Ank_4"/>
    <property type="match status" value="1"/>
</dbReference>
<evidence type="ECO:0000256" key="3">
    <source>
        <dbReference type="PROSITE-ProRule" id="PRU00023"/>
    </source>
</evidence>
<dbReference type="PANTHER" id="PTHR24198">
    <property type="entry name" value="ANKYRIN REPEAT AND PROTEIN KINASE DOMAIN-CONTAINING PROTEIN"/>
    <property type="match status" value="1"/>
</dbReference>
<protein>
    <submittedName>
        <fullName evidence="4">Uncharacterized protein</fullName>
    </submittedName>
</protein>
<evidence type="ECO:0000256" key="2">
    <source>
        <dbReference type="ARBA" id="ARBA00023043"/>
    </source>
</evidence>
<name>A0A5C1QII7_9SPIO</name>
<dbReference type="Pfam" id="PF12796">
    <property type="entry name" value="Ank_2"/>
    <property type="match status" value="2"/>
</dbReference>
<dbReference type="AlphaFoldDB" id="A0A5C1QII7"/>
<feature type="repeat" description="ANK" evidence="3">
    <location>
        <begin position="352"/>
        <end position="384"/>
    </location>
</feature>
<evidence type="ECO:0000256" key="1">
    <source>
        <dbReference type="ARBA" id="ARBA00022737"/>
    </source>
</evidence>
<keyword evidence="1" id="KW-0677">Repeat</keyword>
<keyword evidence="2 3" id="KW-0040">ANK repeat</keyword>
<reference evidence="4 5" key="1">
    <citation type="submission" date="2019-02" db="EMBL/GenBank/DDBJ databases">
        <title>Complete Genome Sequence and Methylome Analysis of free living Spirochaetas.</title>
        <authorList>
            <person name="Fomenkov A."/>
            <person name="Dubinina G."/>
            <person name="Leshcheva N."/>
            <person name="Mikheeva N."/>
            <person name="Grabovich M."/>
            <person name="Vincze T."/>
            <person name="Roberts R.J."/>
        </authorList>
    </citation>
    <scope>NUCLEOTIDE SEQUENCE [LARGE SCALE GENOMIC DNA]</scope>
    <source>
        <strain evidence="4 5">K2</strain>
    </source>
</reference>
<dbReference type="Proteomes" id="UP000324209">
    <property type="component" value="Chromosome"/>
</dbReference>
<dbReference type="PROSITE" id="PS50297">
    <property type="entry name" value="ANK_REP_REGION"/>
    <property type="match status" value="3"/>
</dbReference>
<dbReference type="OrthoDB" id="370546at2"/>
<keyword evidence="5" id="KW-1185">Reference proteome</keyword>
<dbReference type="SMART" id="SM00248">
    <property type="entry name" value="ANK"/>
    <property type="match status" value="12"/>
</dbReference>
<dbReference type="PANTHER" id="PTHR24198:SF165">
    <property type="entry name" value="ANKYRIN REPEAT-CONTAINING PROTEIN-RELATED"/>
    <property type="match status" value="1"/>
</dbReference>
<gene>
    <name evidence="4" type="ORF">EXM22_02750</name>
</gene>
<feature type="repeat" description="ANK" evidence="3">
    <location>
        <begin position="78"/>
        <end position="110"/>
    </location>
</feature>